<keyword evidence="9" id="KW-1185">Reference proteome</keyword>
<dbReference type="InterPro" id="IPR058792">
    <property type="entry name" value="Beta-barrel_RND_2"/>
</dbReference>
<keyword evidence="4" id="KW-0812">Transmembrane</keyword>
<evidence type="ECO:0000313" key="8">
    <source>
        <dbReference type="EMBL" id="QUE52188.1"/>
    </source>
</evidence>
<gene>
    <name evidence="8" type="ORF">KBB96_04680</name>
</gene>
<dbReference type="GO" id="GO:0022857">
    <property type="term" value="F:transmembrane transporter activity"/>
    <property type="evidence" value="ECO:0007669"/>
    <property type="project" value="InterPro"/>
</dbReference>
<dbReference type="InterPro" id="IPR058649">
    <property type="entry name" value="CzcB_C"/>
</dbReference>
<keyword evidence="4" id="KW-1133">Transmembrane helix</keyword>
<evidence type="ECO:0000256" key="4">
    <source>
        <dbReference type="SAM" id="Phobius"/>
    </source>
</evidence>
<keyword evidence="2" id="KW-0813">Transport</keyword>
<dbReference type="PANTHER" id="PTHR30097:SF4">
    <property type="entry name" value="SLR6042 PROTEIN"/>
    <property type="match status" value="1"/>
</dbReference>
<dbReference type="SUPFAM" id="SSF111369">
    <property type="entry name" value="HlyD-like secretion proteins"/>
    <property type="match status" value="1"/>
</dbReference>
<evidence type="ECO:0000256" key="5">
    <source>
        <dbReference type="SAM" id="SignalP"/>
    </source>
</evidence>
<dbReference type="KEGG" id="lamb:KBB96_04680"/>
<feature type="domain" description="CusB-like beta-barrel" evidence="6">
    <location>
        <begin position="143"/>
        <end position="213"/>
    </location>
</feature>
<dbReference type="Pfam" id="PF25954">
    <property type="entry name" value="Beta-barrel_RND_2"/>
    <property type="match status" value="1"/>
</dbReference>
<feature type="compositionally biased region" description="Basic and acidic residues" evidence="3">
    <location>
        <begin position="297"/>
        <end position="332"/>
    </location>
</feature>
<protein>
    <submittedName>
        <fullName evidence="8">Efflux RND transporter periplasmic adaptor subunit</fullName>
    </submittedName>
</protein>
<evidence type="ECO:0000256" key="3">
    <source>
        <dbReference type="SAM" id="MobiDB-lite"/>
    </source>
</evidence>
<evidence type="ECO:0000259" key="7">
    <source>
        <dbReference type="Pfam" id="PF25975"/>
    </source>
</evidence>
<reference evidence="8" key="1">
    <citation type="submission" date="2021-04" db="EMBL/GenBank/DDBJ databases">
        <title>Luteolibacter sp. 32A isolated from the skin of an Anderson's salamander (Ambystoma andersonii).</title>
        <authorList>
            <person name="Spergser J."/>
            <person name="Busse H.-J."/>
        </authorList>
    </citation>
    <scope>NUCLEOTIDE SEQUENCE</scope>
    <source>
        <strain evidence="8">32A</strain>
    </source>
</reference>
<evidence type="ECO:0000259" key="6">
    <source>
        <dbReference type="Pfam" id="PF25954"/>
    </source>
</evidence>
<dbReference type="EMBL" id="CP073100">
    <property type="protein sequence ID" value="QUE52188.1"/>
    <property type="molecule type" value="Genomic_DNA"/>
</dbReference>
<evidence type="ECO:0000313" key="9">
    <source>
        <dbReference type="Proteomes" id="UP000676169"/>
    </source>
</evidence>
<evidence type="ECO:0000256" key="1">
    <source>
        <dbReference type="ARBA" id="ARBA00009477"/>
    </source>
</evidence>
<accession>A0A975J1A3</accession>
<comment type="similarity">
    <text evidence="1">Belongs to the membrane fusion protein (MFP) (TC 8.A.1) family.</text>
</comment>
<dbReference type="Gene3D" id="2.40.30.170">
    <property type="match status" value="1"/>
</dbReference>
<feature type="region of interest" description="Disordered" evidence="3">
    <location>
        <begin position="296"/>
        <end position="332"/>
    </location>
</feature>
<organism evidence="8 9">
    <name type="scientific">Luteolibacter ambystomatis</name>
    <dbReference type="NCBI Taxonomy" id="2824561"/>
    <lineage>
        <taxon>Bacteria</taxon>
        <taxon>Pseudomonadati</taxon>
        <taxon>Verrucomicrobiota</taxon>
        <taxon>Verrucomicrobiia</taxon>
        <taxon>Verrucomicrobiales</taxon>
        <taxon>Verrucomicrobiaceae</taxon>
        <taxon>Luteolibacter</taxon>
    </lineage>
</organism>
<dbReference type="Gene3D" id="2.40.50.100">
    <property type="match status" value="1"/>
</dbReference>
<feature type="transmembrane region" description="Helical" evidence="4">
    <location>
        <begin position="341"/>
        <end position="359"/>
    </location>
</feature>
<keyword evidence="5" id="KW-0732">Signal</keyword>
<dbReference type="InterPro" id="IPR051909">
    <property type="entry name" value="MFP_Cation_Efflux"/>
</dbReference>
<dbReference type="NCBIfam" id="TIGR01730">
    <property type="entry name" value="RND_mfp"/>
    <property type="match status" value="1"/>
</dbReference>
<name>A0A975J1A3_9BACT</name>
<dbReference type="PANTHER" id="PTHR30097">
    <property type="entry name" value="CATION EFFLUX SYSTEM PROTEIN CUSB"/>
    <property type="match status" value="1"/>
</dbReference>
<feature type="chain" id="PRO_5037491740" evidence="5">
    <location>
        <begin position="17"/>
        <end position="372"/>
    </location>
</feature>
<proteinExistence type="inferred from homology"/>
<keyword evidence="4" id="KW-0472">Membrane</keyword>
<evidence type="ECO:0000256" key="2">
    <source>
        <dbReference type="ARBA" id="ARBA00022448"/>
    </source>
</evidence>
<dbReference type="AlphaFoldDB" id="A0A975J1A3"/>
<dbReference type="Gene3D" id="2.40.420.20">
    <property type="match status" value="1"/>
</dbReference>
<feature type="signal peptide" evidence="5">
    <location>
        <begin position="1"/>
        <end position="16"/>
    </location>
</feature>
<dbReference type="RefSeq" id="WP_211632864.1">
    <property type="nucleotide sequence ID" value="NZ_CP073100.1"/>
</dbReference>
<dbReference type="InterPro" id="IPR006143">
    <property type="entry name" value="RND_pump_MFP"/>
</dbReference>
<dbReference type="Proteomes" id="UP000676169">
    <property type="component" value="Chromosome"/>
</dbReference>
<sequence length="372" mass="39609">MKPFLITLLSACTVLAADTPPVILDEAGVKNLGIETVETSETTFEETAFALGRIEEIPSNHAVLSSRIAGRILEMKVFEGDVVTAGQPLVKVESRQPGDPPPSVELKSPIAGLVSSAHVRLGEPVEPEKELLDISDLTEVLAVARVPEHIAGKLKPGATQAHIRVAALGSDPLDGTLLRFGTSADRESGTIDAIFRVPNPGLRMRPGMRTEFSVVLSKRENVISVPREALQGDPASRVVYVKDFDLPNAFRKVPVRIGQMNDRFVEILGGLFPGDEVVTTGSYALGFAGGSGPSLKEALDAAHGHEHNADGSEKTADQKKTEAGGGHGDDHAAPSPIMTRFFMATTAILFVLLVIVSMAKRRPLNPETPEAT</sequence>
<feature type="domain" description="CzcB-like C-terminal circularly permuted SH3-like" evidence="7">
    <location>
        <begin position="223"/>
        <end position="285"/>
    </location>
</feature>
<dbReference type="GO" id="GO:0016020">
    <property type="term" value="C:membrane"/>
    <property type="evidence" value="ECO:0007669"/>
    <property type="project" value="InterPro"/>
</dbReference>
<dbReference type="Pfam" id="PF25975">
    <property type="entry name" value="CzcB_C"/>
    <property type="match status" value="1"/>
</dbReference>